<evidence type="ECO:0000313" key="2">
    <source>
        <dbReference type="EMBL" id="RUT10318.1"/>
    </source>
</evidence>
<reference evidence="2" key="1">
    <citation type="submission" date="2018-12" db="EMBL/GenBank/DDBJ databases">
        <authorList>
            <person name="Will S."/>
            <person name="Neumann-Schaal M."/>
            <person name="Henke P."/>
        </authorList>
    </citation>
    <scope>NUCLEOTIDE SEQUENCE</scope>
    <source>
        <strain evidence="2">PCC 7102</strain>
    </source>
</reference>
<feature type="compositionally biased region" description="Basic and acidic residues" evidence="1">
    <location>
        <begin position="72"/>
        <end position="90"/>
    </location>
</feature>
<evidence type="ECO:0000313" key="3">
    <source>
        <dbReference type="Proteomes" id="UP000271624"/>
    </source>
</evidence>
<name>A0A3S1BER6_9CYAN</name>
<gene>
    <name evidence="2" type="ORF">DSM106972_008130</name>
</gene>
<organism evidence="2 3">
    <name type="scientific">Dulcicalothrix desertica PCC 7102</name>
    <dbReference type="NCBI Taxonomy" id="232991"/>
    <lineage>
        <taxon>Bacteria</taxon>
        <taxon>Bacillati</taxon>
        <taxon>Cyanobacteriota</taxon>
        <taxon>Cyanophyceae</taxon>
        <taxon>Nostocales</taxon>
        <taxon>Calotrichaceae</taxon>
        <taxon>Dulcicalothrix</taxon>
    </lineage>
</organism>
<evidence type="ECO:0000256" key="1">
    <source>
        <dbReference type="SAM" id="MobiDB-lite"/>
    </source>
</evidence>
<dbReference type="AlphaFoldDB" id="A0A3S1BER6"/>
<protein>
    <submittedName>
        <fullName evidence="2">Uncharacterized protein</fullName>
    </submittedName>
</protein>
<keyword evidence="3" id="KW-1185">Reference proteome</keyword>
<sequence>MQSIKINSYIGSDGILHINVPVGLTNQNVEVMLMYQPVESDDNGNKGQTLDELGWSLNFFEKRFGAWQGEPLVREPQGKPQERNWDDLFT</sequence>
<dbReference type="OrthoDB" id="26670at2"/>
<dbReference type="RefSeq" id="WP_127079045.1">
    <property type="nucleotide sequence ID" value="NZ_RSCL01000001.1"/>
</dbReference>
<dbReference type="Proteomes" id="UP000271624">
    <property type="component" value="Unassembled WGS sequence"/>
</dbReference>
<proteinExistence type="predicted"/>
<feature type="region of interest" description="Disordered" evidence="1">
    <location>
        <begin position="71"/>
        <end position="90"/>
    </location>
</feature>
<dbReference type="EMBL" id="RSCL01000001">
    <property type="protein sequence ID" value="RUT10318.1"/>
    <property type="molecule type" value="Genomic_DNA"/>
</dbReference>
<reference evidence="2" key="2">
    <citation type="journal article" date="2019" name="Genome Biol. Evol.">
        <title>Day and night: Metabolic profiles and evolutionary relationships of six axenic non-marine cyanobacteria.</title>
        <authorList>
            <person name="Will S.E."/>
            <person name="Henke P."/>
            <person name="Boedeker C."/>
            <person name="Huang S."/>
            <person name="Brinkmann H."/>
            <person name="Rohde M."/>
            <person name="Jarek M."/>
            <person name="Friedl T."/>
            <person name="Seufert S."/>
            <person name="Schumacher M."/>
            <person name="Overmann J."/>
            <person name="Neumann-Schaal M."/>
            <person name="Petersen J."/>
        </authorList>
    </citation>
    <scope>NUCLEOTIDE SEQUENCE [LARGE SCALE GENOMIC DNA]</scope>
    <source>
        <strain evidence="2">PCC 7102</strain>
    </source>
</reference>
<accession>A0A3S1BER6</accession>
<comment type="caution">
    <text evidence="2">The sequence shown here is derived from an EMBL/GenBank/DDBJ whole genome shotgun (WGS) entry which is preliminary data.</text>
</comment>